<reference evidence="7" key="1">
    <citation type="journal article" date="2021" name="G3 (Bethesda)">
        <title>Genomic diversity, chromosomal rearrangements, and interspecies hybridization in the ogataea polymorpha species complex.</title>
        <authorList>
            <person name="Hanson S.J."/>
            <person name="Cinneide E.O."/>
            <person name="Salzberg L.I."/>
            <person name="Wolfe K.H."/>
            <person name="McGowan J."/>
            <person name="Fitzpatrick D.A."/>
            <person name="Matlin K."/>
        </authorList>
    </citation>
    <scope>NUCLEOTIDE SEQUENCE</scope>
    <source>
        <strain evidence="7">61-244</strain>
    </source>
</reference>
<dbReference type="CDD" id="cd00067">
    <property type="entry name" value="GAL4"/>
    <property type="match status" value="1"/>
</dbReference>
<evidence type="ECO:0000256" key="3">
    <source>
        <dbReference type="ARBA" id="ARBA00023015"/>
    </source>
</evidence>
<dbReference type="Pfam" id="PF04082">
    <property type="entry name" value="Fungal_trans"/>
    <property type="match status" value="1"/>
</dbReference>
<comment type="caution">
    <text evidence="7">The sequence shown here is derived from an EMBL/GenBank/DDBJ whole genome shotgun (WGS) entry which is preliminary data.</text>
</comment>
<dbReference type="InterPro" id="IPR050815">
    <property type="entry name" value="TF_fung"/>
</dbReference>
<dbReference type="Gene3D" id="4.10.240.10">
    <property type="entry name" value="Zn(2)-C6 fungal-type DNA-binding domain"/>
    <property type="match status" value="1"/>
</dbReference>
<dbReference type="EMBL" id="JAHLUX010000006">
    <property type="protein sequence ID" value="KAG7818403.1"/>
    <property type="molecule type" value="Genomic_DNA"/>
</dbReference>
<dbReference type="SMART" id="SM00066">
    <property type="entry name" value="GAL4"/>
    <property type="match status" value="1"/>
</dbReference>
<keyword evidence="2" id="KW-0479">Metal-binding</keyword>
<dbReference type="SUPFAM" id="SSF57701">
    <property type="entry name" value="Zn2/Cys6 DNA-binding domain"/>
    <property type="match status" value="1"/>
</dbReference>
<dbReference type="RefSeq" id="XP_043059657.1">
    <property type="nucleotide sequence ID" value="XM_043203988.1"/>
</dbReference>
<feature type="domain" description="Zn(2)-C6 fungal-type" evidence="6">
    <location>
        <begin position="59"/>
        <end position="88"/>
    </location>
</feature>
<name>A0AAN6DG16_PICAN</name>
<dbReference type="PROSITE" id="PS50048">
    <property type="entry name" value="ZN2_CY6_FUNGAL_2"/>
    <property type="match status" value="1"/>
</dbReference>
<dbReference type="InterPro" id="IPR001138">
    <property type="entry name" value="Zn2Cys6_DnaBD"/>
</dbReference>
<evidence type="ECO:0000256" key="5">
    <source>
        <dbReference type="ARBA" id="ARBA00023242"/>
    </source>
</evidence>
<dbReference type="PROSITE" id="PS00463">
    <property type="entry name" value="ZN2_CY6_FUNGAL_1"/>
    <property type="match status" value="1"/>
</dbReference>
<keyword evidence="4" id="KW-0804">Transcription</keyword>
<organism evidence="7 8">
    <name type="scientific">Pichia angusta</name>
    <name type="common">Yeast</name>
    <name type="synonym">Hansenula polymorpha</name>
    <dbReference type="NCBI Taxonomy" id="870730"/>
    <lineage>
        <taxon>Eukaryota</taxon>
        <taxon>Fungi</taxon>
        <taxon>Dikarya</taxon>
        <taxon>Ascomycota</taxon>
        <taxon>Saccharomycotina</taxon>
        <taxon>Pichiomycetes</taxon>
        <taxon>Pichiales</taxon>
        <taxon>Pichiaceae</taxon>
        <taxon>Ogataea</taxon>
    </lineage>
</organism>
<dbReference type="GO" id="GO:0008270">
    <property type="term" value="F:zinc ion binding"/>
    <property type="evidence" value="ECO:0007669"/>
    <property type="project" value="InterPro"/>
</dbReference>
<dbReference type="GO" id="GO:0000981">
    <property type="term" value="F:DNA-binding transcription factor activity, RNA polymerase II-specific"/>
    <property type="evidence" value="ECO:0007669"/>
    <property type="project" value="InterPro"/>
</dbReference>
<keyword evidence="3" id="KW-0805">Transcription regulation</keyword>
<gene>
    <name evidence="7" type="ORF">KL928_003404</name>
</gene>
<protein>
    <recommendedName>
        <fullName evidence="6">Zn(2)-C6 fungal-type domain-containing protein</fullName>
    </recommendedName>
</protein>
<evidence type="ECO:0000313" key="8">
    <source>
        <dbReference type="Proteomes" id="UP001196530"/>
    </source>
</evidence>
<dbReference type="InterPro" id="IPR007219">
    <property type="entry name" value="XnlR_reg_dom"/>
</dbReference>
<dbReference type="GO" id="GO:0005634">
    <property type="term" value="C:nucleus"/>
    <property type="evidence" value="ECO:0007669"/>
    <property type="project" value="UniProtKB-SubCell"/>
</dbReference>
<keyword evidence="5" id="KW-0539">Nucleus</keyword>
<evidence type="ECO:0000313" key="7">
    <source>
        <dbReference type="EMBL" id="KAG7818403.1"/>
    </source>
</evidence>
<dbReference type="GO" id="GO:0006351">
    <property type="term" value="P:DNA-templated transcription"/>
    <property type="evidence" value="ECO:0007669"/>
    <property type="project" value="InterPro"/>
</dbReference>
<dbReference type="AlphaFoldDB" id="A0AAN6DG16"/>
<dbReference type="Proteomes" id="UP001196530">
    <property type="component" value="Unassembled WGS sequence"/>
</dbReference>
<dbReference type="PANTHER" id="PTHR47338:SF20">
    <property type="entry name" value="ZN(II)2CYS6 TRANSCRIPTION FACTOR (EUROFUNG)"/>
    <property type="match status" value="1"/>
</dbReference>
<dbReference type="InterPro" id="IPR036864">
    <property type="entry name" value="Zn2-C6_fun-type_DNA-bd_sf"/>
</dbReference>
<dbReference type="GO" id="GO:0003677">
    <property type="term" value="F:DNA binding"/>
    <property type="evidence" value="ECO:0007669"/>
    <property type="project" value="InterPro"/>
</dbReference>
<dbReference type="Pfam" id="PF00172">
    <property type="entry name" value="Zn_clus"/>
    <property type="match status" value="1"/>
</dbReference>
<proteinExistence type="predicted"/>
<evidence type="ECO:0000256" key="1">
    <source>
        <dbReference type="ARBA" id="ARBA00004123"/>
    </source>
</evidence>
<evidence type="ECO:0000259" key="6">
    <source>
        <dbReference type="PROSITE" id="PS50048"/>
    </source>
</evidence>
<sequence>MEKYCAYVVRCCGVNKFSGETDLLALGQTSGLKAHQRNMNIHEVILEDNENSRKRLSKSCDVCREKKLKCDSQKQCSHCRSHGFECVYSFVKKPGLKPGYGKELLKRLSSLEEESQTFHKKFKLIEAALGSLQGGKSTNYVGQGQVNLMGSESLQPSVTSVDASLSQSQTAMTSEMERKHEYMDRNIRLLNSGLPNPGTLKQLVDIFFAKVFPSFPIIHPLETRRTVQQYICAIQASNAAQTLSIHKPPLIIYGILLNSVQYIQESKNISMPKDEVEQLILTCKQKIILECYSISSIAQLQTIALMAYYSFGNSVVPESSSIIGMCATGMIHLNISVTNNTSSRSTSSNTTKDSLPFVIRPKRAKILKEPVTVSEKEGRIRLGWGIVVLDILNSFSSGTPLCVPESEDKLSRPLGTKLWSQIDDPNYKPFLFARNGSETETSDAFSYFTDVIQMMRRMYGFISHPRNIADKQNVCEWFVHFHMLETEMKEWKSNLPSKYASLLDSSTLGTEQHTFEEIAGLALLHSSYHIALIKMHSAYGYPHIESPAFKHSESSRRICLESVERVALLAQNIMEQEKKNGEKMLEYLGPHYSFCIWVCARVLIADSIFNQAKSQSDRENLNMKLKLFCGILFAIGKHWQGAQKYYRILRQLQSFGFDTLPASANTDYPEGNEYEIPPSQAIADMRINAHLLSLILNKNLTKDTRSRNLHDSQNSIIDKDVSLASAQSRPNRTQEESMLLDAFQFDTSSFGFEDLLGYLTQNNIAQEPF</sequence>
<dbReference type="PANTHER" id="PTHR47338">
    <property type="entry name" value="ZN(II)2CYS6 TRANSCRIPTION FACTOR (EUROFUNG)-RELATED"/>
    <property type="match status" value="1"/>
</dbReference>
<evidence type="ECO:0000256" key="4">
    <source>
        <dbReference type="ARBA" id="ARBA00023163"/>
    </source>
</evidence>
<comment type="subcellular location">
    <subcellularLocation>
        <location evidence="1">Nucleus</location>
    </subcellularLocation>
</comment>
<accession>A0AAN6DG16</accession>
<evidence type="ECO:0000256" key="2">
    <source>
        <dbReference type="ARBA" id="ARBA00022723"/>
    </source>
</evidence>
<dbReference type="CDD" id="cd12148">
    <property type="entry name" value="fungal_TF_MHR"/>
    <property type="match status" value="1"/>
</dbReference>
<dbReference type="GeneID" id="66127455"/>